<proteinExistence type="predicted"/>
<dbReference type="AlphaFoldDB" id="A0A075ULS1"/>
<dbReference type="HOGENOM" id="CLU_1987961_0_0_11"/>
<gene>
    <name evidence="2" type="ORF">AJAP_04655</name>
</gene>
<dbReference type="RefSeq" id="WP_038508432.1">
    <property type="nucleotide sequence ID" value="NZ_CP008953.1"/>
</dbReference>
<dbReference type="KEGG" id="aja:AJAP_04655"/>
<accession>A0A075ULS1</accession>
<dbReference type="STRING" id="208439.AJAP_04655"/>
<organism evidence="2 3">
    <name type="scientific">Amycolatopsis japonica</name>
    <dbReference type="NCBI Taxonomy" id="208439"/>
    <lineage>
        <taxon>Bacteria</taxon>
        <taxon>Bacillati</taxon>
        <taxon>Actinomycetota</taxon>
        <taxon>Actinomycetes</taxon>
        <taxon>Pseudonocardiales</taxon>
        <taxon>Pseudonocardiaceae</taxon>
        <taxon>Amycolatopsis</taxon>
        <taxon>Amycolatopsis japonica group</taxon>
    </lineage>
</organism>
<reference evidence="2 3" key="1">
    <citation type="journal article" date="2014" name="J. Biotechnol.">
        <title>Complete genome sequence of the actinobacterium Amycolatopsis japonica MG417-CF17(T) (=DSM 44213T) producing (S,S)-N,N'-ethylenediaminedisuccinic acid.</title>
        <authorList>
            <person name="Stegmann E."/>
            <person name="Albersmeier A."/>
            <person name="Spohn M."/>
            <person name="Gert H."/>
            <person name="Weber T."/>
            <person name="Wohlleben W."/>
            <person name="Kalinowski J."/>
            <person name="Ruckert C."/>
        </authorList>
    </citation>
    <scope>NUCLEOTIDE SEQUENCE [LARGE SCALE GENOMIC DNA]</scope>
    <source>
        <strain evidence="3">MG417-CF17 (DSM 44213)</strain>
    </source>
</reference>
<keyword evidence="1" id="KW-0732">Signal</keyword>
<dbReference type="EMBL" id="CP008953">
    <property type="protein sequence ID" value="AIG73853.1"/>
    <property type="molecule type" value="Genomic_DNA"/>
</dbReference>
<dbReference type="Proteomes" id="UP000028492">
    <property type="component" value="Chromosome"/>
</dbReference>
<name>A0A075ULS1_9PSEU</name>
<evidence type="ECO:0000313" key="2">
    <source>
        <dbReference type="EMBL" id="AIG73853.1"/>
    </source>
</evidence>
<feature type="chain" id="PRO_5001709904" evidence="1">
    <location>
        <begin position="26"/>
        <end position="125"/>
    </location>
</feature>
<sequence>MKKKLLAVVPVALAGTLLMAPSASAASKVCEGGPLMGGKTKVVEVSAGQSIDITVHNHDYRGMLVQIIDDTFDKGLWSGAIAPGKERTVKHGVLGEPPVYHKIRFEVTSNLSNNYTYKISSDRCY</sequence>
<feature type="signal peptide" evidence="1">
    <location>
        <begin position="1"/>
        <end position="25"/>
    </location>
</feature>
<protein>
    <submittedName>
        <fullName evidence="2">Conserved putative secreted protein</fullName>
    </submittedName>
</protein>
<evidence type="ECO:0000313" key="3">
    <source>
        <dbReference type="Proteomes" id="UP000028492"/>
    </source>
</evidence>
<evidence type="ECO:0000256" key="1">
    <source>
        <dbReference type="SAM" id="SignalP"/>
    </source>
</evidence>
<keyword evidence="3" id="KW-1185">Reference proteome</keyword>